<feature type="transmembrane region" description="Helical" evidence="1">
    <location>
        <begin position="232"/>
        <end position="254"/>
    </location>
</feature>
<name>A0A2K2U976_9ACTN</name>
<keyword evidence="3" id="KW-1185">Reference proteome</keyword>
<feature type="transmembrane region" description="Helical" evidence="1">
    <location>
        <begin position="52"/>
        <end position="74"/>
    </location>
</feature>
<feature type="transmembrane region" description="Helical" evidence="1">
    <location>
        <begin position="108"/>
        <end position="129"/>
    </location>
</feature>
<protein>
    <submittedName>
        <fullName evidence="2">Uncharacterized protein</fullName>
    </submittedName>
</protein>
<feature type="transmembrane region" description="Helical" evidence="1">
    <location>
        <begin position="135"/>
        <end position="155"/>
    </location>
</feature>
<keyword evidence="1" id="KW-0812">Transmembrane</keyword>
<dbReference type="EMBL" id="PPEK01000021">
    <property type="protein sequence ID" value="PNV66792.1"/>
    <property type="molecule type" value="Genomic_DNA"/>
</dbReference>
<gene>
    <name evidence="2" type="ORF">C2L71_11360</name>
</gene>
<feature type="transmembrane region" description="Helical" evidence="1">
    <location>
        <begin position="260"/>
        <end position="278"/>
    </location>
</feature>
<reference evidence="3" key="1">
    <citation type="submission" date="2018-01" db="EMBL/GenBank/DDBJ databases">
        <title>Rubneribacter badeniensis gen. nov., sp. nov., and Colonibacter rubneri, gen. nov., sp. nov., WGS of new members of the Eggerthellaceae.</title>
        <authorList>
            <person name="Danylec N."/>
            <person name="Stoll D.A."/>
            <person name="Doetsch A."/>
            <person name="Kulling S.E."/>
            <person name="Huch M."/>
        </authorList>
    </citation>
    <scope>NUCLEOTIDE SEQUENCE [LARGE SCALE GENOMIC DNA]</scope>
    <source>
        <strain evidence="3">ResAG-96</strain>
    </source>
</reference>
<evidence type="ECO:0000256" key="1">
    <source>
        <dbReference type="SAM" id="Phobius"/>
    </source>
</evidence>
<organism evidence="2 3">
    <name type="scientific">Enteroscipio rubneri</name>
    <dbReference type="NCBI Taxonomy" id="2070686"/>
    <lineage>
        <taxon>Bacteria</taxon>
        <taxon>Bacillati</taxon>
        <taxon>Actinomycetota</taxon>
        <taxon>Coriobacteriia</taxon>
        <taxon>Eggerthellales</taxon>
        <taxon>Eggerthellaceae</taxon>
        <taxon>Enteroscipio</taxon>
    </lineage>
</organism>
<feature type="transmembrane region" description="Helical" evidence="1">
    <location>
        <begin position="80"/>
        <end position="101"/>
    </location>
</feature>
<dbReference type="Proteomes" id="UP000236197">
    <property type="component" value="Unassembled WGS sequence"/>
</dbReference>
<evidence type="ECO:0000313" key="3">
    <source>
        <dbReference type="Proteomes" id="UP000236197"/>
    </source>
</evidence>
<proteinExistence type="predicted"/>
<sequence>MPRNQSASLVGRYMAAQSIAAILAEGIPMPTKDPVPADSSEGLFRHRNGIPAVAVVSVCAVMYLVDMSVLASVPETDISFAANFAVPFDLMVCVPLVFYVLFVRRRGITPIAVLPVIYAGGAVSAAVAIPNAPSLLPVLLASAFVVDIAVLAREVPRLAKMFRKGYLARKEESAQPIEWYLGGFKEVVPSKAAARAAAMETAMWYWLAASWRQTTETPKGCTPFTYHKECGLVALSCAIVALGLTETVVVHLAVSRISAPAAFALSALSLYTLAWIAANARAAAKSPILVREDSVTAVWGAFFCVHVEGGRIERATLTDPRLHKNEVLDMSSLGGSPCWVILREPMEAETFLGTERRVKAIKLSPDRLQEFMECVNKIAAAKRQTAQDSQVRHATRCIHYTSNQIENA</sequence>
<comment type="caution">
    <text evidence="2">The sequence shown here is derived from an EMBL/GenBank/DDBJ whole genome shotgun (WGS) entry which is preliminary data.</text>
</comment>
<keyword evidence="1" id="KW-1133">Transmembrane helix</keyword>
<dbReference type="AlphaFoldDB" id="A0A2K2U976"/>
<accession>A0A2K2U976</accession>
<keyword evidence="1" id="KW-0472">Membrane</keyword>
<evidence type="ECO:0000313" key="2">
    <source>
        <dbReference type="EMBL" id="PNV66792.1"/>
    </source>
</evidence>